<feature type="domain" description="Protein kinase" evidence="6">
    <location>
        <begin position="35"/>
        <end position="305"/>
    </location>
</feature>
<name>A0A1J4JBK7_9EUKA</name>
<dbReference type="EMBL" id="MLAK01001286">
    <property type="protein sequence ID" value="OHS94821.1"/>
    <property type="molecule type" value="Genomic_DNA"/>
</dbReference>
<dbReference type="RefSeq" id="XP_068347958.1">
    <property type="nucleotide sequence ID" value="XM_068512366.1"/>
</dbReference>
<dbReference type="GO" id="GO:0004674">
    <property type="term" value="F:protein serine/threonine kinase activity"/>
    <property type="evidence" value="ECO:0007669"/>
    <property type="project" value="UniProtKB-EC"/>
</dbReference>
<dbReference type="PROSITE" id="PS50011">
    <property type="entry name" value="PROTEIN_KINASE_DOM"/>
    <property type="match status" value="1"/>
</dbReference>
<dbReference type="GO" id="GO:0005524">
    <property type="term" value="F:ATP binding"/>
    <property type="evidence" value="ECO:0007669"/>
    <property type="project" value="UniProtKB-KW"/>
</dbReference>
<dbReference type="EC" id="2.7.11.1" evidence="1"/>
<sequence length="305" mass="34550">MIDEIPIPDFGFSDDDLVISFDSILAASPPLSHLTEVDEAINYFGFHMDYDQNPLKSTSNSIVYKISTTFSNDEGTPLYAMKATMKKYRIKQEFEKYFKYIMESPFFVKTYDMFEYNNIILMQMELCEGGDIYSKKLAERDIWQIINNIGQALHLLHTDGVIHLDVSPSNILKGDNLYKLSDFGTICEMADFIEGMEGAGPYVAPEILNFIPGQKITGKADIFSFGLVLLEAATGYFAPRGGDINYSKIRKGEIFIGSRLYDSDGVSQELVNVINSMIRPDPIERPSAYDLVIESCRIARMRQYV</sequence>
<dbReference type="SUPFAM" id="SSF56112">
    <property type="entry name" value="Protein kinase-like (PK-like)"/>
    <property type="match status" value="1"/>
</dbReference>
<evidence type="ECO:0000256" key="3">
    <source>
        <dbReference type="ARBA" id="ARBA00022741"/>
    </source>
</evidence>
<proteinExistence type="predicted"/>
<dbReference type="AlphaFoldDB" id="A0A1J4JBK7"/>
<organism evidence="7 8">
    <name type="scientific">Tritrichomonas foetus</name>
    <dbReference type="NCBI Taxonomy" id="1144522"/>
    <lineage>
        <taxon>Eukaryota</taxon>
        <taxon>Metamonada</taxon>
        <taxon>Parabasalia</taxon>
        <taxon>Tritrichomonadida</taxon>
        <taxon>Tritrichomonadidae</taxon>
        <taxon>Tritrichomonas</taxon>
    </lineage>
</organism>
<protein>
    <recommendedName>
        <fullName evidence="1">non-specific serine/threonine protein kinase</fullName>
        <ecNumber evidence="1">2.7.11.1</ecNumber>
    </recommendedName>
</protein>
<dbReference type="Pfam" id="PF00069">
    <property type="entry name" value="Pkinase"/>
    <property type="match status" value="1"/>
</dbReference>
<evidence type="ECO:0000256" key="2">
    <source>
        <dbReference type="ARBA" id="ARBA00022679"/>
    </source>
</evidence>
<dbReference type="GeneID" id="94847070"/>
<evidence type="ECO:0000313" key="8">
    <source>
        <dbReference type="Proteomes" id="UP000179807"/>
    </source>
</evidence>
<keyword evidence="5" id="KW-0067">ATP-binding</keyword>
<dbReference type="InterPro" id="IPR050660">
    <property type="entry name" value="NEK_Ser/Thr_kinase"/>
</dbReference>
<evidence type="ECO:0000259" key="6">
    <source>
        <dbReference type="PROSITE" id="PS50011"/>
    </source>
</evidence>
<evidence type="ECO:0000313" key="7">
    <source>
        <dbReference type="EMBL" id="OHS94821.1"/>
    </source>
</evidence>
<evidence type="ECO:0000256" key="1">
    <source>
        <dbReference type="ARBA" id="ARBA00012513"/>
    </source>
</evidence>
<reference evidence="7" key="1">
    <citation type="submission" date="2016-10" db="EMBL/GenBank/DDBJ databases">
        <authorList>
            <person name="Benchimol M."/>
            <person name="Almeida L.G."/>
            <person name="Vasconcelos A.T."/>
            <person name="Perreira-Neves A."/>
            <person name="Rosa I.A."/>
            <person name="Tasca T."/>
            <person name="Bogo M.R."/>
            <person name="de Souza W."/>
        </authorList>
    </citation>
    <scope>NUCLEOTIDE SEQUENCE [LARGE SCALE GENOMIC DNA]</scope>
    <source>
        <strain evidence="7">K</strain>
    </source>
</reference>
<gene>
    <name evidence="7" type="ORF">TRFO_38983</name>
</gene>
<dbReference type="Gene3D" id="1.10.510.10">
    <property type="entry name" value="Transferase(Phosphotransferase) domain 1"/>
    <property type="match status" value="1"/>
</dbReference>
<keyword evidence="2" id="KW-0808">Transferase</keyword>
<keyword evidence="3" id="KW-0547">Nucleotide-binding</keyword>
<dbReference type="OrthoDB" id="5337378at2759"/>
<dbReference type="InterPro" id="IPR011009">
    <property type="entry name" value="Kinase-like_dom_sf"/>
</dbReference>
<comment type="caution">
    <text evidence="7">The sequence shown here is derived from an EMBL/GenBank/DDBJ whole genome shotgun (WGS) entry which is preliminary data.</text>
</comment>
<evidence type="ECO:0000256" key="4">
    <source>
        <dbReference type="ARBA" id="ARBA00022777"/>
    </source>
</evidence>
<keyword evidence="4 7" id="KW-0418">Kinase</keyword>
<evidence type="ECO:0000256" key="5">
    <source>
        <dbReference type="ARBA" id="ARBA00022840"/>
    </source>
</evidence>
<dbReference type="Proteomes" id="UP000179807">
    <property type="component" value="Unassembled WGS sequence"/>
</dbReference>
<keyword evidence="8" id="KW-1185">Reference proteome</keyword>
<dbReference type="PANTHER" id="PTHR43671:SF13">
    <property type="entry name" value="SERINE_THREONINE-PROTEIN KINASE NEK2"/>
    <property type="match status" value="1"/>
</dbReference>
<dbReference type="PANTHER" id="PTHR43671">
    <property type="entry name" value="SERINE/THREONINE-PROTEIN KINASE NEK"/>
    <property type="match status" value="1"/>
</dbReference>
<accession>A0A1J4JBK7</accession>
<dbReference type="VEuPathDB" id="TrichDB:TRFO_38983"/>
<dbReference type="InterPro" id="IPR000719">
    <property type="entry name" value="Prot_kinase_dom"/>
</dbReference>